<reference evidence="2 3" key="1">
    <citation type="submission" date="2018-08" db="EMBL/GenBank/DDBJ databases">
        <title>Genomic Encyclopedia of Type Strains, Phase III (KMG-III): the genomes of soil and plant-associated and newly described type strains.</title>
        <authorList>
            <person name="Whitman W."/>
        </authorList>
    </citation>
    <scope>NUCLEOTIDE SEQUENCE [LARGE SCALE GENOMIC DNA]</scope>
    <source>
        <strain evidence="2 3">325-5</strain>
    </source>
</reference>
<name>A0A3D9RP82_9FLAO</name>
<comment type="caution">
    <text evidence="2">The sequence shown here is derived from an EMBL/GenBank/DDBJ whole genome shotgun (WGS) entry which is preliminary data.</text>
</comment>
<evidence type="ECO:0000313" key="3">
    <source>
        <dbReference type="Proteomes" id="UP000256429"/>
    </source>
</evidence>
<protein>
    <submittedName>
        <fullName evidence="2">Uncharacterized protein</fullName>
    </submittedName>
</protein>
<dbReference type="EMBL" id="QTTQ01000010">
    <property type="protein sequence ID" value="REE81719.1"/>
    <property type="molecule type" value="Genomic_DNA"/>
</dbReference>
<evidence type="ECO:0000256" key="1">
    <source>
        <dbReference type="SAM" id="SignalP"/>
    </source>
</evidence>
<keyword evidence="3" id="KW-1185">Reference proteome</keyword>
<evidence type="ECO:0000313" key="2">
    <source>
        <dbReference type="EMBL" id="REE81719.1"/>
    </source>
</evidence>
<dbReference type="AlphaFoldDB" id="A0A3D9RP82"/>
<dbReference type="RefSeq" id="WP_115879251.1">
    <property type="nucleotide sequence ID" value="NZ_QTTQ01000010.1"/>
</dbReference>
<accession>A0A3D9RP82</accession>
<dbReference type="InterPro" id="IPR038143">
    <property type="entry name" value="NigD-like_C_dom_sf"/>
</dbReference>
<dbReference type="Proteomes" id="UP000256429">
    <property type="component" value="Unassembled WGS sequence"/>
</dbReference>
<dbReference type="OrthoDB" id="1118380at2"/>
<feature type="signal peptide" evidence="1">
    <location>
        <begin position="1"/>
        <end position="22"/>
    </location>
</feature>
<organism evidence="2 3">
    <name type="scientific">Lutibacter oceani</name>
    <dbReference type="NCBI Taxonomy" id="1853311"/>
    <lineage>
        <taxon>Bacteria</taxon>
        <taxon>Pseudomonadati</taxon>
        <taxon>Bacteroidota</taxon>
        <taxon>Flavobacteriia</taxon>
        <taxon>Flavobacteriales</taxon>
        <taxon>Flavobacteriaceae</taxon>
        <taxon>Lutibacter</taxon>
    </lineage>
</organism>
<proteinExistence type="predicted"/>
<feature type="chain" id="PRO_5017656420" evidence="1">
    <location>
        <begin position="23"/>
        <end position="177"/>
    </location>
</feature>
<dbReference type="Gene3D" id="2.60.40.2370">
    <property type="entry name" value="NigD-like, C-terminal beta sandwich domain"/>
    <property type="match status" value="1"/>
</dbReference>
<gene>
    <name evidence="2" type="ORF">BX611_1255</name>
</gene>
<keyword evidence="1" id="KW-0732">Signal</keyword>
<sequence>MKKIFYTLLLPILILLFNVSCSNGGDSVDAYQSPGDLFLNDALSGSSTSNAVLRINKDVFDTINSNRLNNLNEGDFYTINEVNREGDFIQINLSYAGGCEQHDFQIIWDGIVYTDNPCHMNLLLIHNANNDYCEALITQTVYINLKELVGEVSYKDSCAYYIFSTFNSSEEADAIIN</sequence>